<keyword evidence="1" id="KW-0472">Membrane</keyword>
<dbReference type="InterPro" id="IPR012338">
    <property type="entry name" value="Beta-lactam/transpept-like"/>
</dbReference>
<reference evidence="4" key="1">
    <citation type="submission" date="2016-11" db="EMBL/GenBank/DDBJ databases">
        <authorList>
            <person name="Varghese N."/>
            <person name="Submissions S."/>
        </authorList>
    </citation>
    <scope>NUCLEOTIDE SEQUENCE [LARGE SCALE GENOMIC DNA]</scope>
    <source>
        <strain evidence="4">DSM 24579</strain>
    </source>
</reference>
<dbReference type="OrthoDB" id="9773047at2"/>
<gene>
    <name evidence="3" type="ORF">SAMN05444483_10274</name>
</gene>
<keyword evidence="1" id="KW-1133">Transmembrane helix</keyword>
<accession>A0A1M5DR79</accession>
<dbReference type="Gene3D" id="3.40.710.10">
    <property type="entry name" value="DD-peptidase/beta-lactamase superfamily"/>
    <property type="match status" value="1"/>
</dbReference>
<dbReference type="InterPro" id="IPR001466">
    <property type="entry name" value="Beta-lactam-related"/>
</dbReference>
<dbReference type="EMBL" id="FQVT01000002">
    <property type="protein sequence ID" value="SHF69384.1"/>
    <property type="molecule type" value="Genomic_DNA"/>
</dbReference>
<evidence type="ECO:0000313" key="3">
    <source>
        <dbReference type="EMBL" id="SHF69384.1"/>
    </source>
</evidence>
<dbReference type="Pfam" id="PF00144">
    <property type="entry name" value="Beta-lactamase"/>
    <property type="match status" value="1"/>
</dbReference>
<dbReference type="PANTHER" id="PTHR43283:SF7">
    <property type="entry name" value="BETA-LACTAMASE-RELATED DOMAIN-CONTAINING PROTEIN"/>
    <property type="match status" value="1"/>
</dbReference>
<evidence type="ECO:0000256" key="1">
    <source>
        <dbReference type="SAM" id="Phobius"/>
    </source>
</evidence>
<organism evidence="3 4">
    <name type="scientific">Salegentibacter echinorum</name>
    <dbReference type="NCBI Taxonomy" id="1073325"/>
    <lineage>
        <taxon>Bacteria</taxon>
        <taxon>Pseudomonadati</taxon>
        <taxon>Bacteroidota</taxon>
        <taxon>Flavobacteriia</taxon>
        <taxon>Flavobacteriales</taxon>
        <taxon>Flavobacteriaceae</taxon>
        <taxon>Salegentibacter</taxon>
    </lineage>
</organism>
<protein>
    <submittedName>
        <fullName evidence="3">CubicO group peptidase, beta-lactamase class C family</fullName>
    </submittedName>
</protein>
<evidence type="ECO:0000313" key="4">
    <source>
        <dbReference type="Proteomes" id="UP000183945"/>
    </source>
</evidence>
<name>A0A1M5DR79_SALEC</name>
<evidence type="ECO:0000259" key="2">
    <source>
        <dbReference type="Pfam" id="PF00144"/>
    </source>
</evidence>
<dbReference type="RefSeq" id="WP_072877026.1">
    <property type="nucleotide sequence ID" value="NZ_FQVT01000002.1"/>
</dbReference>
<feature type="domain" description="Beta-lactamase-related" evidence="2">
    <location>
        <begin position="88"/>
        <end position="350"/>
    </location>
</feature>
<keyword evidence="1" id="KW-0812">Transmembrane</keyword>
<sequence length="382" mass="44068">MKRFLKIIGTIILVLSIAILILIIFDFGYIFRGMQVTYFQGHKTAYIDDYPNFKNRKIESKATAKKWPEHSEYNSENATQELSALNEELETAAFLIIKNDSIWFEKYYQEYNAASKTNSFSMAKSIVSALLGKAIKDGHITSLEQPVSDFYPQYNSALKVGDLASMSSGLNWNENYYNPFGMTARAYFDENIRELVLRLKVTEIPGESFKYLSGNTILLGMVIEKASGMNLSEYLSESFWKPLNMQHDALWQLDSEKSGMEKAYCCIASNARDFARFGKLFKNNGKWEGKQILTNDFVKTATSPRFEESPQYGYGFWLSDYKDKDIFYMRGIRGQYVIVIPEDDLIIVRLGENLIKKEEDEKHAPDFYKYIDETYKMLNDAA</sequence>
<dbReference type="PANTHER" id="PTHR43283">
    <property type="entry name" value="BETA-LACTAMASE-RELATED"/>
    <property type="match status" value="1"/>
</dbReference>
<dbReference type="Proteomes" id="UP000183945">
    <property type="component" value="Unassembled WGS sequence"/>
</dbReference>
<dbReference type="InterPro" id="IPR050789">
    <property type="entry name" value="Diverse_Enzym_Activities"/>
</dbReference>
<keyword evidence="4" id="KW-1185">Reference proteome</keyword>
<dbReference type="AlphaFoldDB" id="A0A1M5DR79"/>
<dbReference type="SUPFAM" id="SSF56601">
    <property type="entry name" value="beta-lactamase/transpeptidase-like"/>
    <property type="match status" value="1"/>
</dbReference>
<dbReference type="STRING" id="1073325.SAMN05444483_10274"/>
<proteinExistence type="predicted"/>
<feature type="transmembrane region" description="Helical" evidence="1">
    <location>
        <begin position="7"/>
        <end position="31"/>
    </location>
</feature>